<evidence type="ECO:0000256" key="1">
    <source>
        <dbReference type="SAM" id="MobiDB-lite"/>
    </source>
</evidence>
<reference evidence="2" key="1">
    <citation type="submission" date="2021-02" db="EMBL/GenBank/DDBJ databases">
        <authorList>
            <person name="Dougan E. K."/>
            <person name="Rhodes N."/>
            <person name="Thang M."/>
            <person name="Chan C."/>
        </authorList>
    </citation>
    <scope>NUCLEOTIDE SEQUENCE</scope>
</reference>
<evidence type="ECO:0000313" key="2">
    <source>
        <dbReference type="EMBL" id="CAE7514031.1"/>
    </source>
</evidence>
<sequence>GLLGVAPCRLADELLILGSPVAVVGYLELVARLHVGGAGEVAADPGGQAHAGVGARDQLGPVQRAEGGVFPVQAGGALQVHRLAHVELRPAPQRLGGAAAVAGARSGHTRSFGPGRGSRRAGRLEAGTQTDPPRGNGVAAAAGGALEGARAGASAARGIGRAGGAAVSGLGAAALGLGMGAMGGAYEGARYMLGGGNGGGRQEHSGERRRQAGELLHDAWHQTMPFERDQLALDLASKQSGPDVDQKIATALLDPPSTTDLTAAANLKTTLADVDQRVTTALLTYVTQVALDAALALRDGRLVASAITTALLPYTDTAGLNSLLAVRDGRLDSAEASVAALQAAGYQTSAQVASALASALLPYVQQTGLDAALAVRDSRLDGHDADILALQSAGPFATSSDLTAAETSLQSAINAILAQLAALTTGGGSNLINAQAWSGEITLRNLHFNAPLSVSLQNDNFTLSLACDSYSIAQADAAIAAALVPYETAAQRNAAVAAALTAYSTTTETSATIAAALAQYYTAAQVDSEIATAVAGIDLSPYYTSAQTDAAITAALVPVALSNAPAWGANPPTWELLKGSNVLRNLHFAGPLSASLQNNTDTLEIDCDSYEKAETYTQ</sequence>
<feature type="region of interest" description="Disordered" evidence="1">
    <location>
        <begin position="101"/>
        <end position="140"/>
    </location>
</feature>
<organism evidence="2 3">
    <name type="scientific">Symbiodinium pilosum</name>
    <name type="common">Dinoflagellate</name>
    <dbReference type="NCBI Taxonomy" id="2952"/>
    <lineage>
        <taxon>Eukaryota</taxon>
        <taxon>Sar</taxon>
        <taxon>Alveolata</taxon>
        <taxon>Dinophyceae</taxon>
        <taxon>Suessiales</taxon>
        <taxon>Symbiodiniaceae</taxon>
        <taxon>Symbiodinium</taxon>
    </lineage>
</organism>
<dbReference type="AlphaFoldDB" id="A0A812T335"/>
<dbReference type="Proteomes" id="UP000649617">
    <property type="component" value="Unassembled WGS sequence"/>
</dbReference>
<protein>
    <submittedName>
        <fullName evidence="2">Uncharacterized protein</fullName>
    </submittedName>
</protein>
<name>A0A812T335_SYMPI</name>
<dbReference type="EMBL" id="CAJNIZ010029187">
    <property type="protein sequence ID" value="CAE7514031.1"/>
    <property type="molecule type" value="Genomic_DNA"/>
</dbReference>
<proteinExistence type="predicted"/>
<feature type="non-terminal residue" evidence="2">
    <location>
        <position position="1"/>
    </location>
</feature>
<keyword evidence="3" id="KW-1185">Reference proteome</keyword>
<feature type="non-terminal residue" evidence="2">
    <location>
        <position position="618"/>
    </location>
</feature>
<comment type="caution">
    <text evidence="2">The sequence shown here is derived from an EMBL/GenBank/DDBJ whole genome shotgun (WGS) entry which is preliminary data.</text>
</comment>
<evidence type="ECO:0000313" key="3">
    <source>
        <dbReference type="Proteomes" id="UP000649617"/>
    </source>
</evidence>
<gene>
    <name evidence="2" type="ORF">SPIL2461_LOCUS13401</name>
</gene>
<accession>A0A812T335</accession>